<dbReference type="Proteomes" id="UP000790347">
    <property type="component" value="Unassembled WGS sequence"/>
</dbReference>
<proteinExistence type="predicted"/>
<sequence>MPKMLKKQLVICLNADLSALCIKDLILNSNSIFEITVTVKIIYISKLFAYPAGYLPNWFQKPDKLTIKLK</sequence>
<accession>A0A922IBB1</accession>
<dbReference type="EMBL" id="ASGP02000001">
    <property type="protein sequence ID" value="KAH9527642.1"/>
    <property type="molecule type" value="Genomic_DNA"/>
</dbReference>
<dbReference type="AlphaFoldDB" id="A0A922IBB1"/>
<name>A0A922IBB1_DERFA</name>
<comment type="caution">
    <text evidence="1">The sequence shown here is derived from an EMBL/GenBank/DDBJ whole genome shotgun (WGS) entry which is preliminary data.</text>
</comment>
<evidence type="ECO:0000313" key="1">
    <source>
        <dbReference type="EMBL" id="KAH9527642.1"/>
    </source>
</evidence>
<protein>
    <submittedName>
        <fullName evidence="1">Uncharacterized protein</fullName>
    </submittedName>
</protein>
<gene>
    <name evidence="1" type="ORF">DERF_001650</name>
</gene>
<keyword evidence="2" id="KW-1185">Reference proteome</keyword>
<organism evidence="1 2">
    <name type="scientific">Dermatophagoides farinae</name>
    <name type="common">American house dust mite</name>
    <dbReference type="NCBI Taxonomy" id="6954"/>
    <lineage>
        <taxon>Eukaryota</taxon>
        <taxon>Metazoa</taxon>
        <taxon>Ecdysozoa</taxon>
        <taxon>Arthropoda</taxon>
        <taxon>Chelicerata</taxon>
        <taxon>Arachnida</taxon>
        <taxon>Acari</taxon>
        <taxon>Acariformes</taxon>
        <taxon>Sarcoptiformes</taxon>
        <taxon>Astigmata</taxon>
        <taxon>Psoroptidia</taxon>
        <taxon>Analgoidea</taxon>
        <taxon>Pyroglyphidae</taxon>
        <taxon>Dermatophagoidinae</taxon>
        <taxon>Dermatophagoides</taxon>
    </lineage>
</organism>
<evidence type="ECO:0000313" key="2">
    <source>
        <dbReference type="Proteomes" id="UP000790347"/>
    </source>
</evidence>
<reference evidence="1" key="1">
    <citation type="submission" date="2013-05" db="EMBL/GenBank/DDBJ databases">
        <authorList>
            <person name="Yim A.K.Y."/>
            <person name="Chan T.F."/>
            <person name="Ji K.M."/>
            <person name="Liu X.Y."/>
            <person name="Zhou J.W."/>
            <person name="Li R.Q."/>
            <person name="Yang K.Y."/>
            <person name="Li J."/>
            <person name="Li M."/>
            <person name="Law P.T.W."/>
            <person name="Wu Y.L."/>
            <person name="Cai Z.L."/>
            <person name="Qin H."/>
            <person name="Bao Y."/>
            <person name="Leung R.K.K."/>
            <person name="Ng P.K.S."/>
            <person name="Zou J."/>
            <person name="Zhong X.J."/>
            <person name="Ran P.X."/>
            <person name="Zhong N.S."/>
            <person name="Liu Z.G."/>
            <person name="Tsui S.K.W."/>
        </authorList>
    </citation>
    <scope>NUCLEOTIDE SEQUENCE</scope>
    <source>
        <strain evidence="1">Derf</strain>
        <tissue evidence="1">Whole organism</tissue>
    </source>
</reference>
<reference evidence="1" key="2">
    <citation type="journal article" date="2022" name="Res Sq">
        <title>Comparative Genomics Reveals Insights into the Divergent Evolution of Astigmatic Mites and Household Pest Adaptations.</title>
        <authorList>
            <person name="Xiong Q."/>
            <person name="Wan A.T.-Y."/>
            <person name="Liu X.-Y."/>
            <person name="Fung C.S.-H."/>
            <person name="Xiao X."/>
            <person name="Malainual N."/>
            <person name="Hou J."/>
            <person name="Wang L."/>
            <person name="Wang M."/>
            <person name="Yang K."/>
            <person name="Cui Y."/>
            <person name="Leung E."/>
            <person name="Nong W."/>
            <person name="Shin S.-K."/>
            <person name="Au S."/>
            <person name="Jeong K.Y."/>
            <person name="Chew F.T."/>
            <person name="Hui J."/>
            <person name="Leung T.F."/>
            <person name="Tungtrongchitr A."/>
            <person name="Zhong N."/>
            <person name="Liu Z."/>
            <person name="Tsui S."/>
        </authorList>
    </citation>
    <scope>NUCLEOTIDE SEQUENCE</scope>
    <source>
        <strain evidence="1">Derf</strain>
        <tissue evidence="1">Whole organism</tissue>
    </source>
</reference>